<gene>
    <name evidence="1" type="ORF">DBO85_18425</name>
</gene>
<comment type="caution">
    <text evidence="1">The sequence shown here is derived from an EMBL/GenBank/DDBJ whole genome shotgun (WGS) entry which is preliminary data.</text>
</comment>
<dbReference type="Gene3D" id="3.90.930.1">
    <property type="match status" value="1"/>
</dbReference>
<name>A0A2T5P4R2_9PSED</name>
<dbReference type="SUPFAM" id="SSF82185">
    <property type="entry name" value="Histone H3 K4-specific methyltransferase SET7/9 N-terminal domain"/>
    <property type="match status" value="1"/>
</dbReference>
<evidence type="ECO:0000313" key="1">
    <source>
        <dbReference type="EMBL" id="PTU72731.1"/>
    </source>
</evidence>
<accession>A0A2T5P4R2</accession>
<organism evidence="1 2">
    <name type="scientific">Pseudomonas mangrovi</name>
    <dbReference type="NCBI Taxonomy" id="2161748"/>
    <lineage>
        <taxon>Bacteria</taxon>
        <taxon>Pseudomonadati</taxon>
        <taxon>Pseudomonadota</taxon>
        <taxon>Gammaproteobacteria</taxon>
        <taxon>Pseudomonadales</taxon>
        <taxon>Pseudomonadaceae</taxon>
        <taxon>Pseudomonas</taxon>
    </lineage>
</organism>
<dbReference type="OrthoDB" id="9808906at2"/>
<keyword evidence="2" id="KW-1185">Reference proteome</keyword>
<evidence type="ECO:0000313" key="2">
    <source>
        <dbReference type="Proteomes" id="UP000244064"/>
    </source>
</evidence>
<dbReference type="EMBL" id="QASN01000022">
    <property type="protein sequence ID" value="PTU72731.1"/>
    <property type="molecule type" value="Genomic_DNA"/>
</dbReference>
<protein>
    <recommendedName>
        <fullName evidence="3">Toxin-antitoxin system YwqK family antitoxin</fullName>
    </recommendedName>
</protein>
<dbReference type="AlphaFoldDB" id="A0A2T5P4R2"/>
<dbReference type="RefSeq" id="WP_108109203.1">
    <property type="nucleotide sequence ID" value="NZ_QASN01000022.1"/>
</dbReference>
<sequence>MADLQIAEIPYENGKIKFRYSRYLSSDESRWIRYGLFVAYHPNGKIASEGNYEHGSEQGLWRDFHENGKLAAEGEYQAGEQIGNWKYWNNEGVSEG</sequence>
<dbReference type="Pfam" id="PF07661">
    <property type="entry name" value="MORN_2"/>
    <property type="match status" value="2"/>
</dbReference>
<evidence type="ECO:0008006" key="3">
    <source>
        <dbReference type="Google" id="ProtNLM"/>
    </source>
</evidence>
<dbReference type="Proteomes" id="UP000244064">
    <property type="component" value="Unassembled WGS sequence"/>
</dbReference>
<dbReference type="InterPro" id="IPR011652">
    <property type="entry name" value="MORN_2"/>
</dbReference>
<proteinExistence type="predicted"/>
<reference evidence="1 2" key="1">
    <citation type="submission" date="2018-04" db="EMBL/GenBank/DDBJ databases">
        <title>Pseudomonas sp. nov., isolated from mangrove soil.</title>
        <authorList>
            <person name="Chen C."/>
        </authorList>
    </citation>
    <scope>NUCLEOTIDE SEQUENCE [LARGE SCALE GENOMIC DNA]</scope>
    <source>
        <strain evidence="1 2">TC-11</strain>
    </source>
</reference>